<dbReference type="SUPFAM" id="SSF50129">
    <property type="entry name" value="GroES-like"/>
    <property type="match status" value="1"/>
</dbReference>
<dbReference type="RefSeq" id="WP_349300551.1">
    <property type="nucleotide sequence ID" value="NZ_JBEDNQ010000010.1"/>
</dbReference>
<evidence type="ECO:0000256" key="3">
    <source>
        <dbReference type="ARBA" id="ARBA00022833"/>
    </source>
</evidence>
<evidence type="ECO:0000259" key="5">
    <source>
        <dbReference type="SMART" id="SM00829"/>
    </source>
</evidence>
<dbReference type="InterPro" id="IPR013149">
    <property type="entry name" value="ADH-like_C"/>
</dbReference>
<dbReference type="InterPro" id="IPR020843">
    <property type="entry name" value="ER"/>
</dbReference>
<evidence type="ECO:0000256" key="4">
    <source>
        <dbReference type="ARBA" id="ARBA00023002"/>
    </source>
</evidence>
<proteinExistence type="predicted"/>
<organism evidence="6 7">
    <name type="scientific">Pseudonocardia nematodicida</name>
    <dbReference type="NCBI Taxonomy" id="1206997"/>
    <lineage>
        <taxon>Bacteria</taxon>
        <taxon>Bacillati</taxon>
        <taxon>Actinomycetota</taxon>
        <taxon>Actinomycetes</taxon>
        <taxon>Pseudonocardiales</taxon>
        <taxon>Pseudonocardiaceae</taxon>
        <taxon>Pseudonocardia</taxon>
    </lineage>
</organism>
<keyword evidence="3" id="KW-0862">Zinc</keyword>
<dbReference type="PANTHER" id="PTHR43401">
    <property type="entry name" value="L-THREONINE 3-DEHYDROGENASE"/>
    <property type="match status" value="1"/>
</dbReference>
<gene>
    <name evidence="6" type="ORF">WIS52_23685</name>
</gene>
<evidence type="ECO:0000256" key="2">
    <source>
        <dbReference type="ARBA" id="ARBA00022723"/>
    </source>
</evidence>
<keyword evidence="2" id="KW-0479">Metal-binding</keyword>
<dbReference type="Pfam" id="PF08240">
    <property type="entry name" value="ADH_N"/>
    <property type="match status" value="1"/>
</dbReference>
<dbReference type="InterPro" id="IPR036291">
    <property type="entry name" value="NAD(P)-bd_dom_sf"/>
</dbReference>
<evidence type="ECO:0000313" key="6">
    <source>
        <dbReference type="EMBL" id="MEQ3553484.1"/>
    </source>
</evidence>
<dbReference type="Gene3D" id="3.90.180.10">
    <property type="entry name" value="Medium-chain alcohol dehydrogenases, catalytic domain"/>
    <property type="match status" value="1"/>
</dbReference>
<keyword evidence="7" id="KW-1185">Reference proteome</keyword>
<dbReference type="InterPro" id="IPR013154">
    <property type="entry name" value="ADH-like_N"/>
</dbReference>
<dbReference type="Pfam" id="PF00107">
    <property type="entry name" value="ADH_zinc_N"/>
    <property type="match status" value="1"/>
</dbReference>
<dbReference type="InterPro" id="IPR011032">
    <property type="entry name" value="GroES-like_sf"/>
</dbReference>
<dbReference type="SMART" id="SM00829">
    <property type="entry name" value="PKS_ER"/>
    <property type="match status" value="1"/>
</dbReference>
<comment type="caution">
    <text evidence="6">The sequence shown here is derived from an EMBL/GenBank/DDBJ whole genome shotgun (WGS) entry which is preliminary data.</text>
</comment>
<evidence type="ECO:0000256" key="1">
    <source>
        <dbReference type="ARBA" id="ARBA00001947"/>
    </source>
</evidence>
<accession>A0ABV1KGA1</accession>
<name>A0ABV1KGA1_9PSEU</name>
<protein>
    <submittedName>
        <fullName evidence="6">Alcohol dehydrogenase catalytic domain-containing protein</fullName>
    </submittedName>
</protein>
<dbReference type="Gene3D" id="3.40.50.720">
    <property type="entry name" value="NAD(P)-binding Rossmann-like Domain"/>
    <property type="match status" value="1"/>
</dbReference>
<sequence>MSAVTTSMRAGVWADVDRVEIHTVPAPAPAPHEVLLAPTHAGICGSDLAIVGGSHARARPGIVLGHEFAGRVATPATDGTGPDAGRLVAVNPLITCADRGTTPRCDACLGGNDHVCRHLGLFGVDVPGGLAERVAVPAHRLHPVADGVPLAHAALAEPLAVAVHAVARARLTHGDSVLVYGAGPIGLLTALVARARGAEVVTVAEANEWRRSVATGLGLPAVGPDEVLSRSRRATGGVGVDVVFDTAGVPAVAGELSAAARVRGTVMLVAVYKEPTALDLRAVNFAEQTLIGTRVYRDRDFSEAVRLIDGRALPLDGLPVGDFPLDRAQDAFAAARAGTDLVKALISI</sequence>
<dbReference type="InterPro" id="IPR050129">
    <property type="entry name" value="Zn_alcohol_dh"/>
</dbReference>
<keyword evidence="4" id="KW-0560">Oxidoreductase</keyword>
<reference evidence="6 7" key="1">
    <citation type="submission" date="2024-03" db="EMBL/GenBank/DDBJ databases">
        <title>Draft genome sequence of Pseudonocardia nematodicida JCM 31783.</title>
        <authorList>
            <person name="Butdee W."/>
            <person name="Duangmal K."/>
        </authorList>
    </citation>
    <scope>NUCLEOTIDE SEQUENCE [LARGE SCALE GENOMIC DNA]</scope>
    <source>
        <strain evidence="6 7">JCM 31783</strain>
    </source>
</reference>
<dbReference type="Proteomes" id="UP001494902">
    <property type="component" value="Unassembled WGS sequence"/>
</dbReference>
<dbReference type="EMBL" id="JBEDNQ010000010">
    <property type="protein sequence ID" value="MEQ3553484.1"/>
    <property type="molecule type" value="Genomic_DNA"/>
</dbReference>
<comment type="cofactor">
    <cofactor evidence="1">
        <name>Zn(2+)</name>
        <dbReference type="ChEBI" id="CHEBI:29105"/>
    </cofactor>
</comment>
<feature type="domain" description="Enoyl reductase (ER)" evidence="5">
    <location>
        <begin position="14"/>
        <end position="346"/>
    </location>
</feature>
<dbReference type="PANTHER" id="PTHR43401:SF2">
    <property type="entry name" value="L-THREONINE 3-DEHYDROGENASE"/>
    <property type="match status" value="1"/>
</dbReference>
<dbReference type="SUPFAM" id="SSF51735">
    <property type="entry name" value="NAD(P)-binding Rossmann-fold domains"/>
    <property type="match status" value="1"/>
</dbReference>
<evidence type="ECO:0000313" key="7">
    <source>
        <dbReference type="Proteomes" id="UP001494902"/>
    </source>
</evidence>